<evidence type="ECO:0000256" key="6">
    <source>
        <dbReference type="SAM" id="MobiDB-lite"/>
    </source>
</evidence>
<sequence length="442" mass="49175">MTEGSKKRKRDGEASGKPKKKVVLDAPPSTATVSSVLRPKLCPPVIATTPGINLPEKLLFHAYQRRVDPKFKSKRSEQADAQELLLHSTAHPSLNYTGSEEAPPGSKPLLNHYVGVYDPSTGKLEVIEAKKMVVRSQVRSRQAAAASAKEKGAEQSAMERITDLKQRFGTKKARKAILETALYAIAPSGDATTTNVDNATRATISTVSAVTSLMATPEEMQAAMDEAKPVPKANLEATSACDVYDPQVIIGTDVFNLVPIQGWQEKARRQEGVKTASRFVAARINRLAVDDDAVTVTRLRVLRYLELVLRFFYYSREGRTKGTRQLPPYNKLLELMEEVPEAVIESIRGKFSDAGTMSKFHMDMLMTHCCAFAFIVDNFEVYTMELRLDMRLEDKEMNRYFQALGGQVSRVRKQGLSPCVAKLELPLKFPKLKQTAPRRRGK</sequence>
<accession>A0A8H4PMN6</accession>
<evidence type="ECO:0008006" key="9">
    <source>
        <dbReference type="Google" id="ProtNLM"/>
    </source>
</evidence>
<evidence type="ECO:0000256" key="3">
    <source>
        <dbReference type="ARBA" id="ARBA00022478"/>
    </source>
</evidence>
<dbReference type="GO" id="GO:0006351">
    <property type="term" value="P:DNA-templated transcription"/>
    <property type="evidence" value="ECO:0007669"/>
    <property type="project" value="InterPro"/>
</dbReference>
<evidence type="ECO:0000313" key="8">
    <source>
        <dbReference type="Proteomes" id="UP000557566"/>
    </source>
</evidence>
<keyword evidence="5" id="KW-0539">Nucleus</keyword>
<evidence type="ECO:0000256" key="1">
    <source>
        <dbReference type="ARBA" id="ARBA00004604"/>
    </source>
</evidence>
<dbReference type="AlphaFoldDB" id="A0A8H4PMN6"/>
<dbReference type="GO" id="GO:0003677">
    <property type="term" value="F:DNA binding"/>
    <property type="evidence" value="ECO:0007669"/>
    <property type="project" value="InterPro"/>
</dbReference>
<dbReference type="GO" id="GO:0005730">
    <property type="term" value="C:nucleolus"/>
    <property type="evidence" value="ECO:0007669"/>
    <property type="project" value="UniProtKB-SubCell"/>
</dbReference>
<dbReference type="InterPro" id="IPR009668">
    <property type="entry name" value="RNA_pol-assoc_fac_A49-like"/>
</dbReference>
<evidence type="ECO:0000313" key="7">
    <source>
        <dbReference type="EMBL" id="KAF4503905.1"/>
    </source>
</evidence>
<proteinExistence type="inferred from homology"/>
<organism evidence="7 8">
    <name type="scientific">Ophiocordyceps sinensis</name>
    <dbReference type="NCBI Taxonomy" id="72228"/>
    <lineage>
        <taxon>Eukaryota</taxon>
        <taxon>Fungi</taxon>
        <taxon>Dikarya</taxon>
        <taxon>Ascomycota</taxon>
        <taxon>Pezizomycotina</taxon>
        <taxon>Sordariomycetes</taxon>
        <taxon>Hypocreomycetidae</taxon>
        <taxon>Hypocreales</taxon>
        <taxon>Ophiocordycipitaceae</taxon>
        <taxon>Ophiocordyceps</taxon>
    </lineage>
</organism>
<evidence type="ECO:0000256" key="4">
    <source>
        <dbReference type="ARBA" id="ARBA00023163"/>
    </source>
</evidence>
<keyword evidence="8" id="KW-1185">Reference proteome</keyword>
<comment type="similarity">
    <text evidence="2">Belongs to the eukaryotic RPA49/POLR1E RNA polymerase subunit family.</text>
</comment>
<reference evidence="7 8" key="1">
    <citation type="journal article" date="2020" name="Genome Biol. Evol.">
        <title>A new high-quality draft genome assembly of the Chinese cordyceps Ophiocordyceps sinensis.</title>
        <authorList>
            <person name="Shu R."/>
            <person name="Zhang J."/>
            <person name="Meng Q."/>
            <person name="Zhang H."/>
            <person name="Zhou G."/>
            <person name="Li M."/>
            <person name="Wu P."/>
            <person name="Zhao Y."/>
            <person name="Chen C."/>
            <person name="Qin Q."/>
        </authorList>
    </citation>
    <scope>NUCLEOTIDE SEQUENCE [LARGE SCALE GENOMIC DNA]</scope>
    <source>
        <strain evidence="7 8">IOZ07</strain>
    </source>
</reference>
<protein>
    <recommendedName>
        <fullName evidence="9">RNA polymerase I associated factor, A49-like protein</fullName>
    </recommendedName>
</protein>
<dbReference type="Proteomes" id="UP000557566">
    <property type="component" value="Unassembled WGS sequence"/>
</dbReference>
<evidence type="ECO:0000256" key="2">
    <source>
        <dbReference type="ARBA" id="ARBA00009430"/>
    </source>
</evidence>
<comment type="caution">
    <text evidence="7">The sequence shown here is derived from an EMBL/GenBank/DDBJ whole genome shotgun (WGS) entry which is preliminary data.</text>
</comment>
<dbReference type="PANTHER" id="PTHR14440">
    <property type="entry name" value="DNA-DIRECTED RNA POLYMERASE I SUBUNIT RPA49"/>
    <property type="match status" value="1"/>
</dbReference>
<dbReference type="OrthoDB" id="532500at2759"/>
<name>A0A8H4PMN6_9HYPO</name>
<dbReference type="EMBL" id="JAAVMX010000013">
    <property type="protein sequence ID" value="KAF4503905.1"/>
    <property type="molecule type" value="Genomic_DNA"/>
</dbReference>
<dbReference type="Pfam" id="PF06870">
    <property type="entry name" value="RNA_pol_I_A49"/>
    <property type="match status" value="1"/>
</dbReference>
<feature type="region of interest" description="Disordered" evidence="6">
    <location>
        <begin position="1"/>
        <end position="31"/>
    </location>
</feature>
<comment type="subcellular location">
    <subcellularLocation>
        <location evidence="1">Nucleus</location>
        <location evidence="1">Nucleolus</location>
    </subcellularLocation>
</comment>
<dbReference type="GO" id="GO:0000428">
    <property type="term" value="C:DNA-directed RNA polymerase complex"/>
    <property type="evidence" value="ECO:0007669"/>
    <property type="project" value="UniProtKB-KW"/>
</dbReference>
<evidence type="ECO:0000256" key="5">
    <source>
        <dbReference type="ARBA" id="ARBA00023242"/>
    </source>
</evidence>
<gene>
    <name evidence="7" type="ORF">G6O67_008840</name>
</gene>
<keyword evidence="3" id="KW-0240">DNA-directed RNA polymerase</keyword>
<keyword evidence="4" id="KW-0804">Transcription</keyword>